<sequence length="356" mass="38904">MKLSKLIFKLFILSLLLLQSCSQDDDDTVFPKGDYENGILVSGEGSGAGTGSISFIANDFSDSENLIYKKVNGTELGTFLQSMAFSKAKAFIVVDNSNTITVVDRYTFKKEGEITTGLATPRFLTVVGDKAYVTNWGAAVDETDDFVAVIDLNSLQLIKTISVSNGPERIIEKDGKLFVSHKGAYTNNNVISVISINDDSVKEIVVKDRPDELFFSDSGALVVLSEGRTLYDASWNVTGHTQAGISMINTSSLSVDLELTFEEGEHPSLMVYEDDMIYYALNGAIFKMNAEATALPSSSILTAEGYLYAMEVEDNRIYATNTSFSDVSTLNIYDVTTQEKIDSKEVALGASKIYFN</sequence>
<protein>
    <submittedName>
        <fullName evidence="2">Cell surface protein</fullName>
    </submittedName>
</protein>
<dbReference type="Pfam" id="PF16819">
    <property type="entry name" value="DUF5074"/>
    <property type="match status" value="1"/>
</dbReference>
<dbReference type="OrthoDB" id="9773938at2"/>
<accession>A0A5C4SKA8</accession>
<dbReference type="InterPro" id="IPR015943">
    <property type="entry name" value="WD40/YVTN_repeat-like_dom_sf"/>
</dbReference>
<dbReference type="PROSITE" id="PS51257">
    <property type="entry name" value="PROKAR_LIPOPROTEIN"/>
    <property type="match status" value="1"/>
</dbReference>
<dbReference type="PANTHER" id="PTHR47197">
    <property type="entry name" value="PROTEIN NIRF"/>
    <property type="match status" value="1"/>
</dbReference>
<name>A0A5C4SKA8_9FLAO</name>
<comment type="caution">
    <text evidence="2">The sequence shown here is derived from an EMBL/GenBank/DDBJ whole genome shotgun (WGS) entry which is preliminary data.</text>
</comment>
<keyword evidence="3" id="KW-1185">Reference proteome</keyword>
<organism evidence="2 3">
    <name type="scientific">Allotamlana fucoidanivorans</name>
    <dbReference type="NCBI Taxonomy" id="2583814"/>
    <lineage>
        <taxon>Bacteria</taxon>
        <taxon>Pseudomonadati</taxon>
        <taxon>Bacteroidota</taxon>
        <taxon>Flavobacteriia</taxon>
        <taxon>Flavobacteriales</taxon>
        <taxon>Flavobacteriaceae</taxon>
        <taxon>Allotamlana</taxon>
    </lineage>
</organism>
<proteinExistence type="predicted"/>
<dbReference type="RefSeq" id="WP_139697751.1">
    <property type="nucleotide sequence ID" value="NZ_CP074074.1"/>
</dbReference>
<dbReference type="InterPro" id="IPR051200">
    <property type="entry name" value="Host-pathogen_enzymatic-act"/>
</dbReference>
<dbReference type="AlphaFoldDB" id="A0A5C4SKA8"/>
<feature type="signal peptide" evidence="1">
    <location>
        <begin position="1"/>
        <end position="25"/>
    </location>
</feature>
<reference evidence="2 3" key="1">
    <citation type="submission" date="2019-05" db="EMBL/GenBank/DDBJ databases">
        <title>Tamlana fucoidanivorans sp. nov., isolated from the surface of algae collected from Fujian province in China.</title>
        <authorList>
            <person name="Li J."/>
        </authorList>
    </citation>
    <scope>NUCLEOTIDE SEQUENCE [LARGE SCALE GENOMIC DNA]</scope>
    <source>
        <strain evidence="2 3">CW2-9</strain>
    </source>
</reference>
<dbReference type="Gene3D" id="2.130.10.10">
    <property type="entry name" value="YVTN repeat-like/Quinoprotein amine dehydrogenase"/>
    <property type="match status" value="1"/>
</dbReference>
<evidence type="ECO:0000313" key="2">
    <source>
        <dbReference type="EMBL" id="TNJ43461.1"/>
    </source>
</evidence>
<dbReference type="SUPFAM" id="SSF63825">
    <property type="entry name" value="YWTD domain"/>
    <property type="match status" value="1"/>
</dbReference>
<dbReference type="PANTHER" id="PTHR47197:SF3">
    <property type="entry name" value="DIHYDRO-HEME D1 DEHYDROGENASE"/>
    <property type="match status" value="1"/>
</dbReference>
<evidence type="ECO:0000313" key="3">
    <source>
        <dbReference type="Proteomes" id="UP000308713"/>
    </source>
</evidence>
<dbReference type="Proteomes" id="UP000308713">
    <property type="component" value="Unassembled WGS sequence"/>
</dbReference>
<gene>
    <name evidence="2" type="ORF">FGF67_11110</name>
</gene>
<feature type="chain" id="PRO_5022686615" evidence="1">
    <location>
        <begin position="26"/>
        <end position="356"/>
    </location>
</feature>
<dbReference type="InterPro" id="IPR031815">
    <property type="entry name" value="DUF5074"/>
</dbReference>
<evidence type="ECO:0000256" key="1">
    <source>
        <dbReference type="SAM" id="SignalP"/>
    </source>
</evidence>
<dbReference type="EMBL" id="VDCS01000010">
    <property type="protein sequence ID" value="TNJ43461.1"/>
    <property type="molecule type" value="Genomic_DNA"/>
</dbReference>
<keyword evidence="1" id="KW-0732">Signal</keyword>